<dbReference type="InterPro" id="IPR011545">
    <property type="entry name" value="DEAD/DEAH_box_helicase_dom"/>
</dbReference>
<dbReference type="Gene3D" id="3.40.50.300">
    <property type="entry name" value="P-loop containing nucleotide triphosphate hydrolases"/>
    <property type="match status" value="2"/>
</dbReference>
<organism evidence="2 3">
    <name type="scientific">Neolewinella antarctica</name>
    <dbReference type="NCBI Taxonomy" id="442734"/>
    <lineage>
        <taxon>Bacteria</taxon>
        <taxon>Pseudomonadati</taxon>
        <taxon>Bacteroidota</taxon>
        <taxon>Saprospiria</taxon>
        <taxon>Saprospirales</taxon>
        <taxon>Lewinellaceae</taxon>
        <taxon>Neolewinella</taxon>
    </lineage>
</organism>
<evidence type="ECO:0000313" key="3">
    <source>
        <dbReference type="Proteomes" id="UP000770785"/>
    </source>
</evidence>
<protein>
    <submittedName>
        <fullName evidence="2">Superfamily II DNA or RNA helicase</fullName>
    </submittedName>
</protein>
<name>A0ABX0XFG3_9BACT</name>
<dbReference type="PROSITE" id="PS51192">
    <property type="entry name" value="HELICASE_ATP_BIND_1"/>
    <property type="match status" value="1"/>
</dbReference>
<dbReference type="GO" id="GO:0004386">
    <property type="term" value="F:helicase activity"/>
    <property type="evidence" value="ECO:0007669"/>
    <property type="project" value="UniProtKB-KW"/>
</dbReference>
<proteinExistence type="predicted"/>
<sequence>MSESNTKTRSSLAINYGSTGGSVKSNELGMRDMQERAYAMRGEQYLLIKSPPASGKSRALMFIALDKLNKQGVKQAIIAVPEKSIGSSFADEPLTKFGFFYDWSVEPRWNLCNAPGEDGSKVKSVESFLKSDDKTLVCTHATFRFAVERFGVEAFDDRLIAIDEFHHVSADGNNVLGSQLRELIARDKTHVVAMTGSYFRGDAVPVLMPEDEARFKTVTYTYYEQLNGYEHLKTLDLGYYFYSGAYADDILKVLDPNEKTIIHIPNVNSRESMGDKTKETEHIYGSLGEWLGTDPVTGFQLVKTPGGKTLRIADLVDDDGNKRNRVAAALRAPEVKTNRDYVDIIIALGMAKEGFDWVWCEHALTIGYRSSLTEIVQIIGRATRDAEGKTRTRFTNLIAEPDASEEAVTDAVNDTLKAISASLLMEQVLAPRFNFTPKNVDSKAKDGYDYGEEGYQQDKNNFGYDEKTGQFDIEIKGLSKPQTPHGKRICQEDLNEVIAAFVQDKQAAERGIFDTELVPQEITQVRMGKIIKGIYPKLPPEDIEAVRQHAVAALNITQQAKKAVLEEDLGAGAGASVVGEGPHIASKSSDGEPKANTALLDGIRKLAMDVRELDVDWIDSINPFEQAYSIISKSMDQKSLKAMAEVISSKRITIDPDEARELAKRSLQFKREHGRLPDLKSSDVWEQRMAQGIAVIVQLKAAQQDS</sequence>
<dbReference type="InterPro" id="IPR014001">
    <property type="entry name" value="Helicase_ATP-bd"/>
</dbReference>
<dbReference type="RefSeq" id="WP_168039735.1">
    <property type="nucleotide sequence ID" value="NZ_JAATJH010000008.1"/>
</dbReference>
<keyword evidence="2" id="KW-0067">ATP-binding</keyword>
<dbReference type="EMBL" id="JAATJH010000008">
    <property type="protein sequence ID" value="NJC28060.1"/>
    <property type="molecule type" value="Genomic_DNA"/>
</dbReference>
<reference evidence="2 3" key="1">
    <citation type="submission" date="2020-03" db="EMBL/GenBank/DDBJ databases">
        <title>Genomic Encyclopedia of Type Strains, Phase IV (KMG-IV): sequencing the most valuable type-strain genomes for metagenomic binning, comparative biology and taxonomic classification.</title>
        <authorList>
            <person name="Goeker M."/>
        </authorList>
    </citation>
    <scope>NUCLEOTIDE SEQUENCE [LARGE SCALE GENOMIC DNA]</scope>
    <source>
        <strain evidence="2 3">DSM 105096</strain>
    </source>
</reference>
<evidence type="ECO:0000313" key="2">
    <source>
        <dbReference type="EMBL" id="NJC28060.1"/>
    </source>
</evidence>
<evidence type="ECO:0000259" key="1">
    <source>
        <dbReference type="PROSITE" id="PS51192"/>
    </source>
</evidence>
<comment type="caution">
    <text evidence="2">The sequence shown here is derived from an EMBL/GenBank/DDBJ whole genome shotgun (WGS) entry which is preliminary data.</text>
</comment>
<keyword evidence="2" id="KW-0378">Hydrolase</keyword>
<gene>
    <name evidence="2" type="ORF">GGR27_003579</name>
</gene>
<dbReference type="InterPro" id="IPR027417">
    <property type="entry name" value="P-loop_NTPase"/>
</dbReference>
<feature type="domain" description="Helicase ATP-binding" evidence="1">
    <location>
        <begin position="37"/>
        <end position="197"/>
    </location>
</feature>
<keyword evidence="2" id="KW-0347">Helicase</keyword>
<keyword evidence="2" id="KW-0547">Nucleotide-binding</keyword>
<dbReference type="SUPFAM" id="SSF52540">
    <property type="entry name" value="P-loop containing nucleoside triphosphate hydrolases"/>
    <property type="match status" value="1"/>
</dbReference>
<dbReference type="Proteomes" id="UP000770785">
    <property type="component" value="Unassembled WGS sequence"/>
</dbReference>
<keyword evidence="3" id="KW-1185">Reference proteome</keyword>
<accession>A0ABX0XFG3</accession>
<dbReference type="Pfam" id="PF00270">
    <property type="entry name" value="DEAD"/>
    <property type="match status" value="1"/>
</dbReference>